<dbReference type="Proteomes" id="UP001219584">
    <property type="component" value="Chromosome"/>
</dbReference>
<organism evidence="2 3">
    <name type="scientific">Janthinobacterium rivuli</name>
    <dbReference type="NCBI Taxonomy" id="2751478"/>
    <lineage>
        <taxon>Bacteria</taxon>
        <taxon>Pseudomonadati</taxon>
        <taxon>Pseudomonadota</taxon>
        <taxon>Betaproteobacteria</taxon>
        <taxon>Burkholderiales</taxon>
        <taxon>Oxalobacteraceae</taxon>
        <taxon>Janthinobacterium</taxon>
    </lineage>
</organism>
<protein>
    <submittedName>
        <fullName evidence="2">GIY-YIG nuclease family protein</fullName>
    </submittedName>
</protein>
<accession>A0ABY8IBL6</accession>
<sequence>MDSSQLYILKNKSFQRNILKIGMTKKQTNSRAKQLYSGATGVPEPFDVLFACSVADCRAAESIVHRRLAAFRVNNSREFFRIPAKIARQIVFEVCSNLNTERQHDRPIISVDLITTQEPEPPINDQYQEKYGEIFSIPHEEIVQLPIGTTILSKTQKERISIVSHILHEVFPECEEGWHESFSRDKKPEPEIRIWEHIAKAFLKIDEIDYLNTSEKEEAYDLLFARSLSPTKIVLQQHTLRYFTKEAAMKIMAGYELSPKPITVSRVPPETWITNTPTLKPITSAISKILASQRKRT</sequence>
<reference evidence="2 3" key="1">
    <citation type="submission" date="2023-04" db="EMBL/GenBank/DDBJ databases">
        <title>Nanopore sequencing of Janthinobacterium from water.</title>
        <authorList>
            <person name="Ciuchcinski K."/>
            <person name="Rokowska A."/>
            <person name="Dziewit L."/>
        </authorList>
    </citation>
    <scope>NUCLEOTIDE SEQUENCE [LARGE SCALE GENOMIC DNA]</scope>
    <source>
        <strain evidence="2 3">DEMB2</strain>
    </source>
</reference>
<dbReference type="InterPro" id="IPR018306">
    <property type="entry name" value="Phage_T5_Orf172_DNA-bd"/>
</dbReference>
<evidence type="ECO:0000313" key="2">
    <source>
        <dbReference type="EMBL" id="WFR81342.1"/>
    </source>
</evidence>
<gene>
    <name evidence="2" type="ORF">P9875_09310</name>
</gene>
<dbReference type="Pfam" id="PF10544">
    <property type="entry name" value="T5orf172"/>
    <property type="match status" value="1"/>
</dbReference>
<proteinExistence type="predicted"/>
<dbReference type="SMART" id="SM00974">
    <property type="entry name" value="T5orf172"/>
    <property type="match status" value="1"/>
</dbReference>
<keyword evidence="3" id="KW-1185">Reference proteome</keyword>
<evidence type="ECO:0000259" key="1">
    <source>
        <dbReference type="SMART" id="SM00974"/>
    </source>
</evidence>
<dbReference type="EMBL" id="CP121464">
    <property type="protein sequence ID" value="WFR81342.1"/>
    <property type="molecule type" value="Genomic_DNA"/>
</dbReference>
<name>A0ABY8IBL6_9BURK</name>
<feature type="domain" description="Bacteriophage T5 Orf172 DNA-binding" evidence="1">
    <location>
        <begin position="13"/>
        <end position="94"/>
    </location>
</feature>
<evidence type="ECO:0000313" key="3">
    <source>
        <dbReference type="Proteomes" id="UP001219584"/>
    </source>
</evidence>